<feature type="coiled-coil region" evidence="1">
    <location>
        <begin position="53"/>
        <end position="472"/>
    </location>
</feature>
<proteinExistence type="predicted"/>
<name>A0A430AVK1_9ENTE</name>
<dbReference type="Proteomes" id="UP000286773">
    <property type="component" value="Unassembled WGS sequence"/>
</dbReference>
<organism evidence="2 3">
    <name type="scientific">Vagococcus acidifermentans</name>
    <dbReference type="NCBI Taxonomy" id="564710"/>
    <lineage>
        <taxon>Bacteria</taxon>
        <taxon>Bacillati</taxon>
        <taxon>Bacillota</taxon>
        <taxon>Bacilli</taxon>
        <taxon>Lactobacillales</taxon>
        <taxon>Enterococcaceae</taxon>
        <taxon>Vagococcus</taxon>
    </lineage>
</organism>
<dbReference type="OrthoDB" id="2177646at2"/>
<keyword evidence="1" id="KW-0175">Coiled coil</keyword>
<protein>
    <submittedName>
        <fullName evidence="2">Uncharacterized protein</fullName>
    </submittedName>
</protein>
<evidence type="ECO:0000256" key="1">
    <source>
        <dbReference type="SAM" id="Coils"/>
    </source>
</evidence>
<gene>
    <name evidence="2" type="ORF">CBF27_06560</name>
</gene>
<sequence length="561" mass="63948">MGKEKRGWFFSKSILDEIDAIPDDELFDEDDEASYAVSTADKQLETAHLHQTIDSLESQNQSLIAQIEEERDQAQKDIAMLQLDMKKSYAQKLETVVQQHEQKLYDVKNSNRELKQLLESSRQQLNSLKQRLEHSGTLGEEEVNALKQENAMLQRSVNEYERSLAQIIDKEKAVKNEFTNELNALRHENEQLRSDIRTQEAAVQTIEASYQDKLAHLEAAYSVEHEQFNRFEAERQAYQKNLQIEQNKVENYKEQLEVLLAAQQKNDALVAALESQLVEQANSHEQARISLTEEAHRLQRQVSELEQAQADSQKMGEKNEAVFDQFRQEKAVLQKQLADAEAEVSQLTKQLAETAGLKTEMHQLAAEKDCLNRQLAEQQREQAQLQERLTQSARDSQHTEQLIRDLAAAQTDVEQLTAQLSNAHAVHEHLTSVIAQKEEELSAYQQRSEEALAEKTREAAALSAQVAHLSEHPYGDLRSEMTRAQEEIGEVLISAKQQAKRTVSDAEKEAERIISTAKLELLSIRGKAKQIFDRISESEQSVAAIYADMQEKIADLTKHCS</sequence>
<dbReference type="EMBL" id="NGKC01000006">
    <property type="protein sequence ID" value="RSU12082.1"/>
    <property type="molecule type" value="Genomic_DNA"/>
</dbReference>
<dbReference type="AlphaFoldDB" id="A0A430AVK1"/>
<accession>A0A430AVK1</accession>
<evidence type="ECO:0000313" key="2">
    <source>
        <dbReference type="EMBL" id="RSU12082.1"/>
    </source>
</evidence>
<evidence type="ECO:0000313" key="3">
    <source>
        <dbReference type="Proteomes" id="UP000286773"/>
    </source>
</evidence>
<keyword evidence="3" id="KW-1185">Reference proteome</keyword>
<comment type="caution">
    <text evidence="2">The sequence shown here is derived from an EMBL/GenBank/DDBJ whole genome shotgun (WGS) entry which is preliminary data.</text>
</comment>
<reference evidence="2 3" key="1">
    <citation type="submission" date="2017-05" db="EMBL/GenBank/DDBJ databases">
        <title>Vagococcus spp. assemblies.</title>
        <authorList>
            <person name="Gulvik C.A."/>
        </authorList>
    </citation>
    <scope>NUCLEOTIDE SEQUENCE [LARGE SCALE GENOMIC DNA]</scope>
    <source>
        <strain evidence="2 3">LMG 24798</strain>
    </source>
</reference>
<dbReference type="RefSeq" id="WP_126813528.1">
    <property type="nucleotide sequence ID" value="NZ_NGKC01000006.1"/>
</dbReference>